<sequence>MEPVARKKGEKSISNNWLWLPILIFSMNCIRYAEIMMHRGLVSYQVILFSLSIIGILYLLWVIYKGKLVRNKPTGKQHFKI</sequence>
<dbReference type="Proteomes" id="UP001241988">
    <property type="component" value="Unassembled WGS sequence"/>
</dbReference>
<organism evidence="2 3">
    <name type="scientific">Planomicrobium stackebrandtii</name>
    <dbReference type="NCBI Taxonomy" id="253160"/>
    <lineage>
        <taxon>Bacteria</taxon>
        <taxon>Bacillati</taxon>
        <taxon>Bacillota</taxon>
        <taxon>Bacilli</taxon>
        <taxon>Bacillales</taxon>
        <taxon>Caryophanaceae</taxon>
        <taxon>Planomicrobium</taxon>
    </lineage>
</organism>
<gene>
    <name evidence="2" type="ORF">QOZ98_000160</name>
</gene>
<evidence type="ECO:0008006" key="4">
    <source>
        <dbReference type="Google" id="ProtNLM"/>
    </source>
</evidence>
<keyword evidence="1" id="KW-0472">Membrane</keyword>
<feature type="transmembrane region" description="Helical" evidence="1">
    <location>
        <begin position="16"/>
        <end position="33"/>
    </location>
</feature>
<dbReference type="EMBL" id="JAUSWB010000001">
    <property type="protein sequence ID" value="MDQ0427335.1"/>
    <property type="molecule type" value="Genomic_DNA"/>
</dbReference>
<feature type="transmembrane region" description="Helical" evidence="1">
    <location>
        <begin position="45"/>
        <end position="64"/>
    </location>
</feature>
<keyword evidence="1" id="KW-1133">Transmembrane helix</keyword>
<name>A0ABU0GPP8_9BACL</name>
<evidence type="ECO:0000256" key="1">
    <source>
        <dbReference type="SAM" id="Phobius"/>
    </source>
</evidence>
<keyword evidence="1" id="KW-0812">Transmembrane</keyword>
<protein>
    <recommendedName>
        <fullName evidence="4">Prolipoprotein diacylglyceryl transferase</fullName>
    </recommendedName>
</protein>
<comment type="caution">
    <text evidence="2">The sequence shown here is derived from an EMBL/GenBank/DDBJ whole genome shotgun (WGS) entry which is preliminary data.</text>
</comment>
<reference evidence="2 3" key="1">
    <citation type="submission" date="2023-07" db="EMBL/GenBank/DDBJ databases">
        <title>Genomic Encyclopedia of Type Strains, Phase IV (KMG-IV): sequencing the most valuable type-strain genomes for metagenomic binning, comparative biology and taxonomic classification.</title>
        <authorList>
            <person name="Goeker M."/>
        </authorList>
    </citation>
    <scope>NUCLEOTIDE SEQUENCE [LARGE SCALE GENOMIC DNA]</scope>
    <source>
        <strain evidence="2 3">DSM 16419</strain>
    </source>
</reference>
<evidence type="ECO:0000313" key="3">
    <source>
        <dbReference type="Proteomes" id="UP001241988"/>
    </source>
</evidence>
<dbReference type="RefSeq" id="WP_308785653.1">
    <property type="nucleotide sequence ID" value="NZ_JAUSWB010000001.1"/>
</dbReference>
<proteinExistence type="predicted"/>
<evidence type="ECO:0000313" key="2">
    <source>
        <dbReference type="EMBL" id="MDQ0427335.1"/>
    </source>
</evidence>
<accession>A0ABU0GPP8</accession>
<keyword evidence="3" id="KW-1185">Reference proteome</keyword>